<dbReference type="KEGG" id="phr:C6569_14750"/>
<name>A0A2S0NDI8_9HYPH</name>
<dbReference type="Proteomes" id="UP000237889">
    <property type="component" value="Chromosome"/>
</dbReference>
<evidence type="ECO:0000256" key="2">
    <source>
        <dbReference type="ARBA" id="ARBA00005236"/>
    </source>
</evidence>
<dbReference type="OrthoDB" id="9770036at2"/>
<dbReference type="GO" id="GO:0098797">
    <property type="term" value="C:plasma membrane protein complex"/>
    <property type="evidence" value="ECO:0007669"/>
    <property type="project" value="TreeGrafter"/>
</dbReference>
<reference evidence="10 11" key="1">
    <citation type="submission" date="2018-03" db="EMBL/GenBank/DDBJ databases">
        <title>Genome sequencing of Phreatobacter sp.</title>
        <authorList>
            <person name="Kim S.-J."/>
            <person name="Heo J."/>
            <person name="Kwon S.-W."/>
        </authorList>
    </citation>
    <scope>NUCLEOTIDE SEQUENCE [LARGE SCALE GENOMIC DNA]</scope>
    <source>
        <strain evidence="10 11">S-12</strain>
    </source>
</reference>
<dbReference type="EMBL" id="CP027668">
    <property type="protein sequence ID" value="AVO46218.1"/>
    <property type="molecule type" value="Genomic_DNA"/>
</dbReference>
<evidence type="ECO:0000256" key="5">
    <source>
        <dbReference type="ARBA" id="ARBA00022989"/>
    </source>
</evidence>
<dbReference type="InterPro" id="IPR003838">
    <property type="entry name" value="ABC3_permease_C"/>
</dbReference>
<dbReference type="AlphaFoldDB" id="A0A2S0NDI8"/>
<dbReference type="InterPro" id="IPR025857">
    <property type="entry name" value="MacB_PCD"/>
</dbReference>
<evidence type="ECO:0000256" key="7">
    <source>
        <dbReference type="SAM" id="Phobius"/>
    </source>
</evidence>
<evidence type="ECO:0000259" key="9">
    <source>
        <dbReference type="Pfam" id="PF12704"/>
    </source>
</evidence>
<dbReference type="PANTHER" id="PTHR30489">
    <property type="entry name" value="LIPOPROTEIN-RELEASING SYSTEM TRANSMEMBRANE PROTEIN LOLE"/>
    <property type="match status" value="1"/>
</dbReference>
<dbReference type="InterPro" id="IPR051447">
    <property type="entry name" value="Lipoprotein-release_system"/>
</dbReference>
<comment type="subcellular location">
    <subcellularLocation>
        <location evidence="1">Cell membrane</location>
        <topology evidence="1">Multi-pass membrane protein</topology>
    </subcellularLocation>
</comment>
<evidence type="ECO:0000313" key="11">
    <source>
        <dbReference type="Proteomes" id="UP000237889"/>
    </source>
</evidence>
<accession>A0A2S0NDI8</accession>
<keyword evidence="3" id="KW-1003">Cell membrane</keyword>
<dbReference type="PANTHER" id="PTHR30489:SF0">
    <property type="entry name" value="LIPOPROTEIN-RELEASING SYSTEM TRANSMEMBRANE PROTEIN LOLE"/>
    <property type="match status" value="1"/>
</dbReference>
<feature type="transmembrane region" description="Helical" evidence="7">
    <location>
        <begin position="277"/>
        <end position="304"/>
    </location>
</feature>
<protein>
    <submittedName>
        <fullName evidence="10">ABC transporter permease</fullName>
    </submittedName>
</protein>
<dbReference type="Pfam" id="PF12704">
    <property type="entry name" value="MacB_PCD"/>
    <property type="match status" value="1"/>
</dbReference>
<feature type="transmembrane region" description="Helical" evidence="7">
    <location>
        <begin position="325"/>
        <end position="353"/>
    </location>
</feature>
<evidence type="ECO:0000256" key="6">
    <source>
        <dbReference type="ARBA" id="ARBA00023136"/>
    </source>
</evidence>
<organism evidence="10 11">
    <name type="scientific">Phreatobacter cathodiphilus</name>
    <dbReference type="NCBI Taxonomy" id="1868589"/>
    <lineage>
        <taxon>Bacteria</taxon>
        <taxon>Pseudomonadati</taxon>
        <taxon>Pseudomonadota</taxon>
        <taxon>Alphaproteobacteria</taxon>
        <taxon>Hyphomicrobiales</taxon>
        <taxon>Phreatobacteraceae</taxon>
        <taxon>Phreatobacter</taxon>
    </lineage>
</organism>
<evidence type="ECO:0000259" key="8">
    <source>
        <dbReference type="Pfam" id="PF02687"/>
    </source>
</evidence>
<keyword evidence="5 7" id="KW-1133">Transmembrane helix</keyword>
<evidence type="ECO:0000313" key="10">
    <source>
        <dbReference type="EMBL" id="AVO46218.1"/>
    </source>
</evidence>
<keyword evidence="6 7" id="KW-0472">Membrane</keyword>
<feature type="domain" description="ABC3 transporter permease C-terminal" evidence="8">
    <location>
        <begin position="282"/>
        <end position="403"/>
    </location>
</feature>
<proteinExistence type="inferred from homology"/>
<gene>
    <name evidence="10" type="ORF">C6569_14750</name>
</gene>
<evidence type="ECO:0000256" key="1">
    <source>
        <dbReference type="ARBA" id="ARBA00004651"/>
    </source>
</evidence>
<dbReference type="RefSeq" id="WP_106749559.1">
    <property type="nucleotide sequence ID" value="NZ_CP027668.1"/>
</dbReference>
<feature type="transmembrane region" description="Helical" evidence="7">
    <location>
        <begin position="20"/>
        <end position="40"/>
    </location>
</feature>
<dbReference type="GO" id="GO:0044874">
    <property type="term" value="P:lipoprotein localization to outer membrane"/>
    <property type="evidence" value="ECO:0007669"/>
    <property type="project" value="TreeGrafter"/>
</dbReference>
<feature type="domain" description="MacB-like periplasmic core" evidence="9">
    <location>
        <begin position="19"/>
        <end position="251"/>
    </location>
</feature>
<keyword evidence="4 7" id="KW-0812">Transmembrane</keyword>
<evidence type="ECO:0000256" key="3">
    <source>
        <dbReference type="ARBA" id="ARBA00022475"/>
    </source>
</evidence>
<evidence type="ECO:0000256" key="4">
    <source>
        <dbReference type="ARBA" id="ARBA00022692"/>
    </source>
</evidence>
<comment type="similarity">
    <text evidence="2">Belongs to the ABC-4 integral membrane protein family. LolC/E subfamily.</text>
</comment>
<keyword evidence="11" id="KW-1185">Reference proteome</keyword>
<feature type="transmembrane region" description="Helical" evidence="7">
    <location>
        <begin position="373"/>
        <end position="393"/>
    </location>
</feature>
<sequence length="411" mass="43831">MNLVVDIAWTHIAARLRQTVVAVLGVSIGVGFSIMMAALMQGSQDDFVRTLVNAMPHIAINDERREAPRQPAEEAFDTAQIRGLTPATRRRGINNPIATIAALESWVPGAVTPSVQARGILRYGGKDVTSVIVGIDPAREPRVSQLVNHLRQGSLPALYRATNAIILGDRLAEKLGARLGSNISMSAGTGKVMTGQVVGIFRSGVRAVDEGTSYVLIKTAQILAEQTGLINEIRIRLNDPMNAKAVADRIIADTGLKTVSWQEANEDLMSAFVIRNIIMYTVVGAILLVASFGTYNIISTITFEKSRDIAIMKSLGLTQATVRRIFILEGLAIGLAGALAGSVLGFVLTQVMLSIEIRTGFTDSTHLPLIVAPLHYAIAGGIALASSAIAGFFPARKAARVHPVEIIRGAT</sequence>
<dbReference type="Pfam" id="PF02687">
    <property type="entry name" value="FtsX"/>
    <property type="match status" value="1"/>
</dbReference>